<dbReference type="SUPFAM" id="SSF51161">
    <property type="entry name" value="Trimeric LpxA-like enzymes"/>
    <property type="match status" value="1"/>
</dbReference>
<feature type="domain" description="UDP N-acetylglucosamine O-acyltransferase C-terminal" evidence="7">
    <location>
        <begin position="176"/>
        <end position="256"/>
    </location>
</feature>
<keyword evidence="9" id="KW-1185">Reference proteome</keyword>
<comment type="subunit">
    <text evidence="6">Homotrimer.</text>
</comment>
<dbReference type="Gene3D" id="1.20.1180.10">
    <property type="entry name" value="Udp N-acetylglucosamine O-acyltransferase, C-terminal domain"/>
    <property type="match status" value="1"/>
</dbReference>
<keyword evidence="5 6" id="KW-0012">Acyltransferase</keyword>
<comment type="function">
    <text evidence="6">Involved in the biosynthesis of lipid A, a phosphorylated glycolipid that anchors the lipopolysaccharide to the outer membrane of the cell.</text>
</comment>
<sequence>MPATIHPTAIVSPNAKIGSNVSIGPFAVIEDDVIIGDDSIIGQNACIYNGARIGNRVKIFQGASVSNLPQDLKYNGEETFLFIGDDTIVREFATLHKGTTARGKTVIGQNCLLMAYTHVAHDCIIGNKVICSNGVQIAGHVTIEDNVIIGGLSAVHQFGKIGQHAMVGGGSMVNMDVPPFVMTSGYPARYMGLNIVGLRRRNFSNDSINAIKEAYRILYLSGLTFRNALDKLKSEFQSNEYVGSIVKFIETSKRGILRR</sequence>
<evidence type="ECO:0000313" key="9">
    <source>
        <dbReference type="Proteomes" id="UP000009011"/>
    </source>
</evidence>
<evidence type="ECO:0000256" key="6">
    <source>
        <dbReference type="HAMAP-Rule" id="MF_00387"/>
    </source>
</evidence>
<evidence type="ECO:0000256" key="2">
    <source>
        <dbReference type="ARBA" id="ARBA00022556"/>
    </source>
</evidence>
<keyword evidence="6" id="KW-0963">Cytoplasm</keyword>
<dbReference type="InterPro" id="IPR029098">
    <property type="entry name" value="Acetyltransf_C"/>
</dbReference>
<gene>
    <name evidence="6" type="primary">lpxA</name>
    <name evidence="8" type="ordered locus">MROS_1879</name>
</gene>
<reference evidence="8 9" key="1">
    <citation type="journal article" date="2013" name="PLoS ONE">
        <title>Genomic analysis of Melioribacter roseus, facultatively anaerobic organotrophic bacterium representing a novel deep lineage within Bacteriodetes/Chlorobi group.</title>
        <authorList>
            <person name="Kadnikov V.V."/>
            <person name="Mardanov A.V."/>
            <person name="Podosokorskaya O.A."/>
            <person name="Gavrilov S.N."/>
            <person name="Kublanov I.V."/>
            <person name="Beletsky A.V."/>
            <person name="Bonch-Osmolovskaya E.A."/>
            <person name="Ravin N.V."/>
        </authorList>
    </citation>
    <scope>NUCLEOTIDE SEQUENCE [LARGE SCALE GENOMIC DNA]</scope>
    <source>
        <strain evidence="9">JCM 17771 / P3M-2</strain>
    </source>
</reference>
<protein>
    <recommendedName>
        <fullName evidence="6">Acyl-[acyl-carrier-protein]--UDP-N-acetylglucosamine O-acyltransferase</fullName>
        <shortName evidence="6">UDP-N-acetylglucosamine acyltransferase</shortName>
        <ecNumber evidence="6">2.3.1.129</ecNumber>
    </recommendedName>
</protein>
<dbReference type="KEGG" id="mro:MROS_1879"/>
<dbReference type="OrthoDB" id="9807278at2"/>
<dbReference type="GO" id="GO:0005737">
    <property type="term" value="C:cytoplasm"/>
    <property type="evidence" value="ECO:0007669"/>
    <property type="project" value="UniProtKB-SubCell"/>
</dbReference>
<dbReference type="CDD" id="cd03351">
    <property type="entry name" value="LbH_UDP-GlcNAc_AT"/>
    <property type="match status" value="1"/>
</dbReference>
<dbReference type="PATRIC" id="fig|1191523.3.peg.1990"/>
<keyword evidence="2 6" id="KW-0441">Lipid A biosynthesis</keyword>
<dbReference type="NCBIfam" id="NF003657">
    <property type="entry name" value="PRK05289.1"/>
    <property type="match status" value="1"/>
</dbReference>
<evidence type="ECO:0000256" key="3">
    <source>
        <dbReference type="ARBA" id="ARBA00022679"/>
    </source>
</evidence>
<dbReference type="PANTHER" id="PTHR43480">
    <property type="entry name" value="ACYL-[ACYL-CARRIER-PROTEIN]--UDP-N-ACETYLGLUCOSAMINE O-ACYLTRANSFERASE"/>
    <property type="match status" value="1"/>
</dbReference>
<dbReference type="InterPro" id="IPR011004">
    <property type="entry name" value="Trimer_LpxA-like_sf"/>
</dbReference>
<evidence type="ECO:0000259" key="7">
    <source>
        <dbReference type="Pfam" id="PF13720"/>
    </source>
</evidence>
<keyword evidence="1 6" id="KW-0444">Lipid biosynthesis</keyword>
<accession>I6YX07</accession>
<dbReference type="AlphaFoldDB" id="I6YX07"/>
<dbReference type="Pfam" id="PF13720">
    <property type="entry name" value="Acetyltransf_11"/>
    <property type="match status" value="1"/>
</dbReference>
<evidence type="ECO:0000256" key="1">
    <source>
        <dbReference type="ARBA" id="ARBA00022516"/>
    </source>
</evidence>
<keyword evidence="4 6" id="KW-0443">Lipid metabolism</keyword>
<dbReference type="Proteomes" id="UP000009011">
    <property type="component" value="Chromosome"/>
</dbReference>
<dbReference type="InterPro" id="IPR010137">
    <property type="entry name" value="Lipid_A_LpxA"/>
</dbReference>
<evidence type="ECO:0000256" key="5">
    <source>
        <dbReference type="ARBA" id="ARBA00023315"/>
    </source>
</evidence>
<dbReference type="Pfam" id="PF00132">
    <property type="entry name" value="Hexapep"/>
    <property type="match status" value="1"/>
</dbReference>
<dbReference type="eggNOG" id="COG1043">
    <property type="taxonomic scope" value="Bacteria"/>
</dbReference>
<dbReference type="GO" id="GO:0009245">
    <property type="term" value="P:lipid A biosynthetic process"/>
    <property type="evidence" value="ECO:0007669"/>
    <property type="project" value="UniProtKB-UniRule"/>
</dbReference>
<dbReference type="PANTHER" id="PTHR43480:SF1">
    <property type="entry name" value="ACYL-[ACYL-CARRIER-PROTEIN]--UDP-N-ACETYLGLUCOSAMINE O-ACYLTRANSFERASE, MITOCHONDRIAL-RELATED"/>
    <property type="match status" value="1"/>
</dbReference>
<dbReference type="GO" id="GO:0008780">
    <property type="term" value="F:acyl-[acyl-carrier-protein]-UDP-N-acetylglucosamine O-acyltransferase activity"/>
    <property type="evidence" value="ECO:0007669"/>
    <property type="project" value="UniProtKB-UniRule"/>
</dbReference>
<name>I6YX07_MELRP</name>
<comment type="catalytic activity">
    <reaction evidence="6">
        <text>a (3R)-hydroxyacyl-[ACP] + UDP-N-acetyl-alpha-D-glucosamine = a UDP-3-O-[(3R)-3-hydroxyacyl]-N-acetyl-alpha-D-glucosamine + holo-[ACP]</text>
        <dbReference type="Rhea" id="RHEA:67812"/>
        <dbReference type="Rhea" id="RHEA-COMP:9685"/>
        <dbReference type="Rhea" id="RHEA-COMP:9945"/>
        <dbReference type="ChEBI" id="CHEBI:57705"/>
        <dbReference type="ChEBI" id="CHEBI:64479"/>
        <dbReference type="ChEBI" id="CHEBI:78827"/>
        <dbReference type="ChEBI" id="CHEBI:173225"/>
        <dbReference type="EC" id="2.3.1.129"/>
    </reaction>
</comment>
<keyword evidence="6" id="KW-0677">Repeat</keyword>
<proteinExistence type="inferred from homology"/>
<comment type="subcellular location">
    <subcellularLocation>
        <location evidence="6">Cytoplasm</location>
    </subcellularLocation>
</comment>
<dbReference type="HAMAP" id="MF_00387">
    <property type="entry name" value="LpxA"/>
    <property type="match status" value="1"/>
</dbReference>
<dbReference type="NCBIfam" id="TIGR01852">
    <property type="entry name" value="lipid_A_lpxA"/>
    <property type="match status" value="1"/>
</dbReference>
<dbReference type="PIRSF" id="PIRSF000456">
    <property type="entry name" value="UDP-GlcNAc_acltr"/>
    <property type="match status" value="1"/>
</dbReference>
<comment type="similarity">
    <text evidence="6">Belongs to the transferase hexapeptide repeat family. LpxA subfamily.</text>
</comment>
<dbReference type="EC" id="2.3.1.129" evidence="6"/>
<dbReference type="HOGENOM" id="CLU_061249_0_0_10"/>
<evidence type="ECO:0000313" key="8">
    <source>
        <dbReference type="EMBL" id="AFN75112.1"/>
    </source>
</evidence>
<dbReference type="UniPathway" id="UPA00359">
    <property type="reaction ID" value="UER00477"/>
</dbReference>
<dbReference type="InterPro" id="IPR037157">
    <property type="entry name" value="Acetyltransf_C_sf"/>
</dbReference>
<dbReference type="Gene3D" id="2.160.10.10">
    <property type="entry name" value="Hexapeptide repeat proteins"/>
    <property type="match status" value="1"/>
</dbReference>
<keyword evidence="3 6" id="KW-0808">Transferase</keyword>
<dbReference type="InterPro" id="IPR001451">
    <property type="entry name" value="Hexapep"/>
</dbReference>
<dbReference type="EMBL" id="CP003557">
    <property type="protein sequence ID" value="AFN75112.1"/>
    <property type="molecule type" value="Genomic_DNA"/>
</dbReference>
<dbReference type="STRING" id="1191523.MROS_1879"/>
<dbReference type="RefSeq" id="WP_014856544.1">
    <property type="nucleotide sequence ID" value="NC_018178.1"/>
</dbReference>
<evidence type="ECO:0000256" key="4">
    <source>
        <dbReference type="ARBA" id="ARBA00023098"/>
    </source>
</evidence>
<dbReference type="GO" id="GO:0016020">
    <property type="term" value="C:membrane"/>
    <property type="evidence" value="ECO:0007669"/>
    <property type="project" value="GOC"/>
</dbReference>
<comment type="pathway">
    <text evidence="6">Glycolipid biosynthesis; lipid IV(A) biosynthesis; lipid IV(A) from (3R)-3-hydroxytetradecanoyl-[acyl-carrier-protein] and UDP-N-acetyl-alpha-D-glucosamine: step 1/6.</text>
</comment>
<organism evidence="8 9">
    <name type="scientific">Melioribacter roseus (strain DSM 23840 / JCM 17771 / VKM B-2668 / P3M-2)</name>
    <dbReference type="NCBI Taxonomy" id="1191523"/>
    <lineage>
        <taxon>Bacteria</taxon>
        <taxon>Pseudomonadati</taxon>
        <taxon>Ignavibacteriota</taxon>
        <taxon>Ignavibacteria</taxon>
        <taxon>Ignavibacteriales</taxon>
        <taxon>Melioribacteraceae</taxon>
        <taxon>Melioribacter</taxon>
    </lineage>
</organism>